<dbReference type="Proteomes" id="UP000317572">
    <property type="component" value="Chromosome"/>
</dbReference>
<organism evidence="1 2">
    <name type="scientific">Serratia liquefaciens</name>
    <dbReference type="NCBI Taxonomy" id="614"/>
    <lineage>
        <taxon>Bacteria</taxon>
        <taxon>Pseudomonadati</taxon>
        <taxon>Pseudomonadota</taxon>
        <taxon>Gammaproteobacteria</taxon>
        <taxon>Enterobacterales</taxon>
        <taxon>Yersiniaceae</taxon>
        <taxon>Serratia</taxon>
    </lineage>
</organism>
<dbReference type="NCBIfam" id="NF033153">
    <property type="entry name" value="phage_ICD_like"/>
    <property type="match status" value="1"/>
</dbReference>
<dbReference type="AlphaFoldDB" id="A0A515D4I8"/>
<proteinExistence type="predicted"/>
<accession>A0A515D4I8</accession>
<evidence type="ECO:0000313" key="2">
    <source>
        <dbReference type="Proteomes" id="UP000317572"/>
    </source>
</evidence>
<dbReference type="EMBL" id="CP033893">
    <property type="protein sequence ID" value="QDL35322.1"/>
    <property type="molecule type" value="Genomic_DNA"/>
</dbReference>
<gene>
    <name evidence="1" type="ORF">EGO53_00780</name>
</gene>
<sequence>MCFIVLPLRSNAFFSFSSCIGSYQYYNGDTNGNYHFAVNQYHFVNTAKPGSGGTLTGPLTTNDRISIEVAMLNHITPLIGRNSLTPNKFTWRFLALSRIDRKAKPCRMSVDAYTEQEARQLLAPHFILSFAARLPAQEVSHA</sequence>
<protein>
    <submittedName>
        <fullName evidence="1">Host cell division inhibitor Icd-like protein</fullName>
    </submittedName>
</protein>
<name>A0A515D4I8_SERLI</name>
<reference evidence="1 2" key="1">
    <citation type="submission" date="2018-11" db="EMBL/GenBank/DDBJ databases">
        <title>The first complete genome of Serratia liquefaciens isolated from metalophyte plant revel distinctness adaptive mechanisms in an extreme habitat.</title>
        <authorList>
            <person name="Caneschi W.L."/>
            <person name="Sanchez A.B."/>
            <person name="Felestrino E.B."/>
            <person name="Assis R.A.B."/>
            <person name="Lemes C.G.C."/>
            <person name="Cordeiro I.F."/>
            <person name="Fonseca N.P."/>
            <person name="Villa M."/>
            <person name="Vieira I.T."/>
            <person name="Moraes L.A."/>
            <person name="Kamino L.H.Y."/>
            <person name="do Carmo F."/>
            <person name="Garcia C.M."/>
            <person name="Almeida N.F."/>
            <person name="Silva R.S."/>
            <person name="Ferro J.A."/>
            <person name="Ferro M.I.T."/>
            <person name="Varani A.M."/>
            <person name="Ferreira R.M."/>
            <person name="dos Santos V.L."/>
            <person name="Silva U.C."/>
            <person name="Setubal J.C."/>
            <person name="Moreira L.M."/>
        </authorList>
    </citation>
    <scope>NUCLEOTIDE SEQUENCE [LARGE SCALE GENOMIC DNA]</scope>
    <source>
        <strain evidence="1 2">FG3</strain>
    </source>
</reference>
<evidence type="ECO:0000313" key="1">
    <source>
        <dbReference type="EMBL" id="QDL35322.1"/>
    </source>
</evidence>